<dbReference type="SUPFAM" id="SSF48726">
    <property type="entry name" value="Immunoglobulin"/>
    <property type="match status" value="1"/>
</dbReference>
<dbReference type="InterPro" id="IPR007110">
    <property type="entry name" value="Ig-like_dom"/>
</dbReference>
<dbReference type="SMART" id="SM00406">
    <property type="entry name" value="IGv"/>
    <property type="match status" value="1"/>
</dbReference>
<sequence>MRYASQLLGLLVFWIPASGDIVMNQPALSNPVTLGESASISCRSSKSLLHSDAKTYLNWYLQRPGQSPQLLIYWMSTLASRVPSRFCGNGSGTYFTLKISGVEAEDVGGYYCQQHLESPPIVIEPYTKTSLLEVMKMSHKFLVLGTTWYSQHG</sequence>
<dbReference type="InterPro" id="IPR050150">
    <property type="entry name" value="IgV_Light_Chain"/>
</dbReference>
<evidence type="ECO:0000256" key="1">
    <source>
        <dbReference type="SAM" id="SignalP"/>
    </source>
</evidence>
<dbReference type="InterPro" id="IPR036179">
    <property type="entry name" value="Ig-like_dom_sf"/>
</dbReference>
<dbReference type="GeneTree" id="ENSGT00940000153770"/>
<feature type="chain" id="PRO_5034460045" description="Ig-like domain-containing protein" evidence="1">
    <location>
        <begin position="20"/>
        <end position="153"/>
    </location>
</feature>
<keyword evidence="1" id="KW-0732">Signal</keyword>
<dbReference type="FunFam" id="2.60.40.10:FF:001230">
    <property type="entry name" value="Immunoglobulin kappa variable 8-16"/>
    <property type="match status" value="1"/>
</dbReference>
<dbReference type="AlphaFoldDB" id="A0A8C8UJT8"/>
<feature type="signal peptide" evidence="1">
    <location>
        <begin position="1"/>
        <end position="19"/>
    </location>
</feature>
<keyword evidence="4" id="KW-1185">Reference proteome</keyword>
<organism evidence="3 4">
    <name type="scientific">Peromyscus maniculatus bairdii</name>
    <name type="common">Prairie deer mouse</name>
    <dbReference type="NCBI Taxonomy" id="230844"/>
    <lineage>
        <taxon>Eukaryota</taxon>
        <taxon>Metazoa</taxon>
        <taxon>Chordata</taxon>
        <taxon>Craniata</taxon>
        <taxon>Vertebrata</taxon>
        <taxon>Euteleostomi</taxon>
        <taxon>Mammalia</taxon>
        <taxon>Eutheria</taxon>
        <taxon>Euarchontoglires</taxon>
        <taxon>Glires</taxon>
        <taxon>Rodentia</taxon>
        <taxon>Myomorpha</taxon>
        <taxon>Muroidea</taxon>
        <taxon>Cricetidae</taxon>
        <taxon>Neotominae</taxon>
        <taxon>Peromyscus</taxon>
    </lineage>
</organism>
<dbReference type="InterPro" id="IPR013783">
    <property type="entry name" value="Ig-like_fold"/>
</dbReference>
<reference evidence="4" key="1">
    <citation type="submission" date="2018-10" db="EMBL/GenBank/DDBJ databases">
        <title>Improved assembly of the deer mouse Peromyscus maniculatus genome.</title>
        <authorList>
            <person name="Lassance J.-M."/>
            <person name="Hoekstra H.E."/>
        </authorList>
    </citation>
    <scope>NUCLEOTIDE SEQUENCE [LARGE SCALE GENOMIC DNA]</scope>
</reference>
<proteinExistence type="predicted"/>
<dbReference type="Ensembl" id="ENSPEMT00000037156.1">
    <property type="protein sequence ID" value="ENSPEMP00000031373.1"/>
    <property type="gene ID" value="ENSPEMG00000025266.1"/>
</dbReference>
<reference evidence="3" key="3">
    <citation type="submission" date="2025-09" db="UniProtKB">
        <authorList>
            <consortium name="Ensembl"/>
        </authorList>
    </citation>
    <scope>IDENTIFICATION</scope>
</reference>
<dbReference type="PROSITE" id="PS50835">
    <property type="entry name" value="IG_LIKE"/>
    <property type="match status" value="1"/>
</dbReference>
<dbReference type="Proteomes" id="UP000694547">
    <property type="component" value="Unassembled WGS sequence"/>
</dbReference>
<accession>A0A8C8UJT8</accession>
<evidence type="ECO:0000313" key="4">
    <source>
        <dbReference type="Proteomes" id="UP000694547"/>
    </source>
</evidence>
<dbReference type="Pfam" id="PF07686">
    <property type="entry name" value="V-set"/>
    <property type="match status" value="1"/>
</dbReference>
<dbReference type="InterPro" id="IPR013106">
    <property type="entry name" value="Ig_V-set"/>
</dbReference>
<dbReference type="SMART" id="SM00409">
    <property type="entry name" value="IG"/>
    <property type="match status" value="1"/>
</dbReference>
<name>A0A8C8UJT8_PERMB</name>
<dbReference type="InterPro" id="IPR003599">
    <property type="entry name" value="Ig_sub"/>
</dbReference>
<protein>
    <recommendedName>
        <fullName evidence="2">Ig-like domain-containing protein</fullName>
    </recommendedName>
</protein>
<dbReference type="PANTHER" id="PTHR23267">
    <property type="entry name" value="IMMUNOGLOBULIN LIGHT CHAIN"/>
    <property type="match status" value="1"/>
</dbReference>
<evidence type="ECO:0000259" key="2">
    <source>
        <dbReference type="PROSITE" id="PS50835"/>
    </source>
</evidence>
<reference evidence="3" key="2">
    <citation type="submission" date="2025-08" db="UniProtKB">
        <authorList>
            <consortium name="Ensembl"/>
        </authorList>
    </citation>
    <scope>IDENTIFICATION</scope>
</reference>
<dbReference type="Gene3D" id="2.60.40.10">
    <property type="entry name" value="Immunoglobulins"/>
    <property type="match status" value="1"/>
</dbReference>
<feature type="domain" description="Ig-like" evidence="2">
    <location>
        <begin position="16"/>
        <end position="113"/>
    </location>
</feature>
<evidence type="ECO:0000313" key="3">
    <source>
        <dbReference type="Ensembl" id="ENSPEMP00000031373.1"/>
    </source>
</evidence>